<dbReference type="GO" id="GO:0003676">
    <property type="term" value="F:nucleic acid binding"/>
    <property type="evidence" value="ECO:0007669"/>
    <property type="project" value="InterPro"/>
</dbReference>
<dbReference type="InterPro" id="IPR038763">
    <property type="entry name" value="DHH_sf"/>
</dbReference>
<dbReference type="InterPro" id="IPR003156">
    <property type="entry name" value="DHHA1_dom"/>
</dbReference>
<evidence type="ECO:0000313" key="4">
    <source>
        <dbReference type="Proteomes" id="UP000229896"/>
    </source>
</evidence>
<dbReference type="Gene3D" id="3.90.1640.10">
    <property type="entry name" value="inorganic pyrophosphatase (n-terminal core)"/>
    <property type="match status" value="1"/>
</dbReference>
<name>A0A2M6YBU6_9BACT</name>
<reference evidence="4" key="1">
    <citation type="submission" date="2017-09" db="EMBL/GenBank/DDBJ databases">
        <title>Depth-based differentiation of microbial function through sediment-hosted aquifers and enrichment of novel symbionts in the deep terrestrial subsurface.</title>
        <authorList>
            <person name="Probst A.J."/>
            <person name="Ladd B."/>
            <person name="Jarett J.K."/>
            <person name="Geller-Mcgrath D.E."/>
            <person name="Sieber C.M.K."/>
            <person name="Emerson J.B."/>
            <person name="Anantharaman K."/>
            <person name="Thomas B.C."/>
            <person name="Malmstrom R."/>
            <person name="Stieglmeier M."/>
            <person name="Klingl A."/>
            <person name="Woyke T."/>
            <person name="Ryan C.M."/>
            <person name="Banfield J.F."/>
        </authorList>
    </citation>
    <scope>NUCLEOTIDE SEQUENCE [LARGE SCALE GENOMIC DNA]</scope>
</reference>
<organism evidence="3 4">
    <name type="scientific">Candidatus Berkelbacteria bacterium CG08_land_8_20_14_0_20_39_8</name>
    <dbReference type="NCBI Taxonomy" id="1974511"/>
    <lineage>
        <taxon>Bacteria</taxon>
        <taxon>Candidatus Berkelbacteria</taxon>
    </lineage>
</organism>
<dbReference type="PANTHER" id="PTHR47618">
    <property type="entry name" value="BIFUNCTIONAL OLIGORIBONUCLEASE AND PAP PHOSPHATASE NRNA"/>
    <property type="match status" value="1"/>
</dbReference>
<dbReference type="SUPFAM" id="SSF64182">
    <property type="entry name" value="DHH phosphoesterases"/>
    <property type="match status" value="1"/>
</dbReference>
<comment type="caution">
    <text evidence="3">The sequence shown here is derived from an EMBL/GenBank/DDBJ whole genome shotgun (WGS) entry which is preliminary data.</text>
</comment>
<dbReference type="Proteomes" id="UP000229896">
    <property type="component" value="Unassembled WGS sequence"/>
</dbReference>
<dbReference type="InterPro" id="IPR051319">
    <property type="entry name" value="Oligoribo/pAp-PDE_c-di-AMP_PDE"/>
</dbReference>
<feature type="domain" description="DDH" evidence="1">
    <location>
        <begin position="19"/>
        <end position="163"/>
    </location>
</feature>
<dbReference type="PANTHER" id="PTHR47618:SF1">
    <property type="entry name" value="BIFUNCTIONAL OLIGORIBONUCLEASE AND PAP PHOSPHATASE NRNA"/>
    <property type="match status" value="1"/>
</dbReference>
<dbReference type="EMBL" id="PEXI01000077">
    <property type="protein sequence ID" value="PIU24173.1"/>
    <property type="molecule type" value="Genomic_DNA"/>
</dbReference>
<proteinExistence type="predicted"/>
<accession>A0A2M6YBU6</accession>
<dbReference type="Pfam" id="PF02272">
    <property type="entry name" value="DHHA1"/>
    <property type="match status" value="1"/>
</dbReference>
<evidence type="ECO:0000259" key="2">
    <source>
        <dbReference type="Pfam" id="PF02272"/>
    </source>
</evidence>
<gene>
    <name evidence="3" type="ORF">COT12_02480</name>
</gene>
<dbReference type="Gene3D" id="3.10.310.30">
    <property type="match status" value="1"/>
</dbReference>
<sequence length="321" mass="35335">MASFSKLINFLGGKENRKFLLIAHERPDGDTVSATLAMARLLKNLNKEITIASSEGVPGVFQYLPDWRDARDDFLVGDFDAIVLIDNGDLRRTGYSDRILKAKERKIPIINVDHHPKNDIWKYASINVVDEKASSTCEIVFELFEKIGVKIEADAATMLLTGIYTDTGGFQHSNVSAKTYSIASELMSRGARLKNISNNISNHKSLPMLKLWGIALDRITYLSEIKLIYSIITQKDIESVLASEGDLAGVVNLISSIPDEAATLLLYEMPNGKIKGSLRTESSNIDVSQIAKLFAGGGHKKAAGFVIDGKFEKTANGWKII</sequence>
<dbReference type="AlphaFoldDB" id="A0A2M6YBU6"/>
<evidence type="ECO:0000259" key="1">
    <source>
        <dbReference type="Pfam" id="PF01368"/>
    </source>
</evidence>
<dbReference type="InterPro" id="IPR001667">
    <property type="entry name" value="DDH_dom"/>
</dbReference>
<feature type="domain" description="DHHA1" evidence="2">
    <location>
        <begin position="242"/>
        <end position="308"/>
    </location>
</feature>
<evidence type="ECO:0000313" key="3">
    <source>
        <dbReference type="EMBL" id="PIU24173.1"/>
    </source>
</evidence>
<dbReference type="Pfam" id="PF01368">
    <property type="entry name" value="DHH"/>
    <property type="match status" value="1"/>
</dbReference>
<protein>
    <submittedName>
        <fullName evidence="3">Uncharacterized protein</fullName>
    </submittedName>
</protein>